<feature type="domain" description="STAS" evidence="1">
    <location>
        <begin position="32"/>
        <end position="122"/>
    </location>
</feature>
<dbReference type="Proteomes" id="UP001501251">
    <property type="component" value="Unassembled WGS sequence"/>
</dbReference>
<comment type="caution">
    <text evidence="2">The sequence shown here is derived from an EMBL/GenBank/DDBJ whole genome shotgun (WGS) entry which is preliminary data.</text>
</comment>
<accession>A0ABP8AFA0</accession>
<evidence type="ECO:0000259" key="1">
    <source>
        <dbReference type="PROSITE" id="PS50801"/>
    </source>
</evidence>
<organism evidence="2 3">
    <name type="scientific">Streptosporangium oxazolinicum</name>
    <dbReference type="NCBI Taxonomy" id="909287"/>
    <lineage>
        <taxon>Bacteria</taxon>
        <taxon>Bacillati</taxon>
        <taxon>Actinomycetota</taxon>
        <taxon>Actinomycetes</taxon>
        <taxon>Streptosporangiales</taxon>
        <taxon>Streptosporangiaceae</taxon>
        <taxon>Streptosporangium</taxon>
    </lineage>
</organism>
<dbReference type="Pfam" id="PF13466">
    <property type="entry name" value="STAS_2"/>
    <property type="match status" value="1"/>
</dbReference>
<dbReference type="InterPro" id="IPR058548">
    <property type="entry name" value="MlaB-like_STAS"/>
</dbReference>
<name>A0ABP8AFA0_9ACTN</name>
<dbReference type="SUPFAM" id="SSF52091">
    <property type="entry name" value="SpoIIaa-like"/>
    <property type="match status" value="1"/>
</dbReference>
<reference evidence="3" key="1">
    <citation type="journal article" date="2019" name="Int. J. Syst. Evol. Microbiol.">
        <title>The Global Catalogue of Microorganisms (GCM) 10K type strain sequencing project: providing services to taxonomists for standard genome sequencing and annotation.</title>
        <authorList>
            <consortium name="The Broad Institute Genomics Platform"/>
            <consortium name="The Broad Institute Genome Sequencing Center for Infectious Disease"/>
            <person name="Wu L."/>
            <person name="Ma J."/>
        </authorList>
    </citation>
    <scope>NUCLEOTIDE SEQUENCE [LARGE SCALE GENOMIC DNA]</scope>
    <source>
        <strain evidence="3">JCM 17388</strain>
    </source>
</reference>
<proteinExistence type="predicted"/>
<dbReference type="InterPro" id="IPR002645">
    <property type="entry name" value="STAS_dom"/>
</dbReference>
<protein>
    <recommendedName>
        <fullName evidence="1">STAS domain-containing protein</fullName>
    </recommendedName>
</protein>
<dbReference type="EMBL" id="BAABAQ010000001">
    <property type="protein sequence ID" value="GAA4183022.1"/>
    <property type="molecule type" value="Genomic_DNA"/>
</dbReference>
<sequence length="122" mass="13081">MRSQKVIAMTGDVDHGSLRILFTDRPVGVCCEGDIDLCTRRVLVRALAMAVERTAGDLYADLHGVDFVDVGGLRVLAETAFGMAGGRRLIVDGLRPHTRRIVALCGWTDVLTTGPDTVTTVG</sequence>
<dbReference type="PROSITE" id="PS50801">
    <property type="entry name" value="STAS"/>
    <property type="match status" value="1"/>
</dbReference>
<evidence type="ECO:0000313" key="3">
    <source>
        <dbReference type="Proteomes" id="UP001501251"/>
    </source>
</evidence>
<keyword evidence="3" id="KW-1185">Reference proteome</keyword>
<gene>
    <name evidence="2" type="ORF">GCM10022252_09810</name>
</gene>
<dbReference type="Gene3D" id="3.30.750.24">
    <property type="entry name" value="STAS domain"/>
    <property type="match status" value="1"/>
</dbReference>
<dbReference type="InterPro" id="IPR036513">
    <property type="entry name" value="STAS_dom_sf"/>
</dbReference>
<evidence type="ECO:0000313" key="2">
    <source>
        <dbReference type="EMBL" id="GAA4183022.1"/>
    </source>
</evidence>